<dbReference type="Pfam" id="PF13174">
    <property type="entry name" value="TPR_6"/>
    <property type="match status" value="1"/>
</dbReference>
<feature type="region of interest" description="Disordered" evidence="5">
    <location>
        <begin position="365"/>
        <end position="394"/>
    </location>
</feature>
<dbReference type="EMBL" id="AP028923">
    <property type="protein sequence ID" value="BET03164.1"/>
    <property type="molecule type" value="Genomic_DNA"/>
</dbReference>
<feature type="compositionally biased region" description="Basic and acidic residues" evidence="5">
    <location>
        <begin position="784"/>
        <end position="802"/>
    </location>
</feature>
<protein>
    <recommendedName>
        <fullName evidence="3">Cell division cycle protein 27 homolog</fullName>
    </recommendedName>
</protein>
<evidence type="ECO:0000313" key="7">
    <source>
        <dbReference type="Proteomes" id="UP001307889"/>
    </source>
</evidence>
<dbReference type="Pfam" id="PF00515">
    <property type="entry name" value="TPR_1"/>
    <property type="match status" value="2"/>
</dbReference>
<evidence type="ECO:0000256" key="5">
    <source>
        <dbReference type="SAM" id="MobiDB-lite"/>
    </source>
</evidence>
<sequence length="810" mass="90067">MLVQEPVTAAIWHCLNHYAYNDAIFLAERLKAEVDSEETTYVLATCYYRSGKPNQAYAVLKNATSAQCRFLLAKCCLELQRLSEAESVLVGGEVGRSKTLDDVAKEFGETACFALMLIATVCFSTERHQRGVEASRKALRLNPLLWSVFEQLCKRGDKPDPNKAFNVTPFDSIDSITGPNSVISYANSQSIASAAEIAAQTPDSIEGKPMSVNSASTPLHVVNVGNMCLSGIREFSPDVSPLPLSAIARPKRAARFKSLFAGSLAPTTPSFGVLQDLSPKINEFNTPVNTLSEMNVQKVLFRSQLTRKERPLQQTQPMYPQSIGTTPLGVSGSPQMSANTYVQPPSVRRSSRIFTNSYAVKENTKSPSYNKFASPKSPSRKTKSRLAKQALTRSNCSELNDRNMRSNSLESPGGLIESPPILGSNCSNVLCKSLADRSMTLQKNSLEGIAALMRELGRGFVYLSQFECKKAIEVFKSLPPHQQATGWVLTLIGKAYFEMADFKQACRTFSDVRKLEPERCTYMEIYSTALWHLQRESVLSALAQDLVELDKNSPEAWCAAGNCFSLQKDHDIAIKYFQRAVQVDPNFAYAYTLLGHEYISTEELEKGMSCFRNAVRLDTRHYNAWYGIGTIYSKQEKYQLAELHYKRALSINPNNCVLMCHIGVVQHALQMKEEALETLNKAISIEPNSALCKFHRASILASCNRHQEALRELDELKEIVPKESLVYFLAGKVHKRLGNTHLALMHFSWATDLDPKGATSQIKEAIDPGIAHSQDVADESAAEDLQRTPPEEPPVEQHHDSDESIMSEEV</sequence>
<keyword evidence="7" id="KW-1185">Reference proteome</keyword>
<feature type="repeat" description="TPR" evidence="4">
    <location>
        <begin position="554"/>
        <end position="587"/>
    </location>
</feature>
<feature type="repeat" description="TPR" evidence="4">
    <location>
        <begin position="724"/>
        <end position="757"/>
    </location>
</feature>
<feature type="region of interest" description="Disordered" evidence="5">
    <location>
        <begin position="766"/>
        <end position="810"/>
    </location>
</feature>
<dbReference type="PANTHER" id="PTHR12558">
    <property type="entry name" value="CELL DIVISION CYCLE 16,23,27"/>
    <property type="match status" value="1"/>
</dbReference>
<accession>A0ABN7BFU8</accession>
<organism evidence="6 7">
    <name type="scientific">Nesidiocoris tenuis</name>
    <dbReference type="NCBI Taxonomy" id="355587"/>
    <lineage>
        <taxon>Eukaryota</taxon>
        <taxon>Metazoa</taxon>
        <taxon>Ecdysozoa</taxon>
        <taxon>Arthropoda</taxon>
        <taxon>Hexapoda</taxon>
        <taxon>Insecta</taxon>
        <taxon>Pterygota</taxon>
        <taxon>Neoptera</taxon>
        <taxon>Paraneoptera</taxon>
        <taxon>Hemiptera</taxon>
        <taxon>Heteroptera</taxon>
        <taxon>Panheteroptera</taxon>
        <taxon>Cimicomorpha</taxon>
        <taxon>Miridae</taxon>
        <taxon>Dicyphina</taxon>
        <taxon>Nesidiocoris</taxon>
    </lineage>
</organism>
<evidence type="ECO:0000313" key="6">
    <source>
        <dbReference type="EMBL" id="BET03164.1"/>
    </source>
</evidence>
<dbReference type="Gene3D" id="1.25.40.10">
    <property type="entry name" value="Tetratricopeptide repeat domain"/>
    <property type="match status" value="4"/>
</dbReference>
<gene>
    <name evidence="6" type="ORF">NTJ_15982</name>
</gene>
<name>A0ABN7BFU8_9HEMI</name>
<dbReference type="Proteomes" id="UP001307889">
    <property type="component" value="Chromosome 15"/>
</dbReference>
<dbReference type="InterPro" id="IPR011990">
    <property type="entry name" value="TPR-like_helical_dom_sf"/>
</dbReference>
<comment type="similarity">
    <text evidence="2">Belongs to the APC3/CDC27 family.</text>
</comment>
<dbReference type="InterPro" id="IPR019734">
    <property type="entry name" value="TPR_rpt"/>
</dbReference>
<dbReference type="SMART" id="SM00028">
    <property type="entry name" value="TPR"/>
    <property type="match status" value="9"/>
</dbReference>
<evidence type="ECO:0000256" key="2">
    <source>
        <dbReference type="ARBA" id="ARBA00038210"/>
    </source>
</evidence>
<dbReference type="PANTHER" id="PTHR12558:SF13">
    <property type="entry name" value="CELL DIVISION CYCLE PROTEIN 27 HOMOLOG"/>
    <property type="match status" value="1"/>
</dbReference>
<feature type="repeat" description="TPR" evidence="4">
    <location>
        <begin position="656"/>
        <end position="689"/>
    </location>
</feature>
<reference evidence="6 7" key="1">
    <citation type="submission" date="2023-09" db="EMBL/GenBank/DDBJ databases">
        <title>Nesidiocoris tenuis whole genome shotgun sequence.</title>
        <authorList>
            <person name="Shibata T."/>
            <person name="Shimoda M."/>
            <person name="Kobayashi T."/>
            <person name="Uehara T."/>
        </authorList>
    </citation>
    <scope>NUCLEOTIDE SEQUENCE [LARGE SCALE GENOMIC DNA]</scope>
    <source>
        <strain evidence="6 7">Japan</strain>
    </source>
</reference>
<feature type="repeat" description="TPR" evidence="4">
    <location>
        <begin position="486"/>
        <end position="519"/>
    </location>
</feature>
<feature type="repeat" description="TPR" evidence="4">
    <location>
        <begin position="622"/>
        <end position="655"/>
    </location>
</feature>
<proteinExistence type="inferred from homology"/>
<dbReference type="PROSITE" id="PS50005">
    <property type="entry name" value="TPR"/>
    <property type="match status" value="6"/>
</dbReference>
<evidence type="ECO:0000256" key="4">
    <source>
        <dbReference type="PROSITE-ProRule" id="PRU00339"/>
    </source>
</evidence>
<keyword evidence="1 4" id="KW-0802">TPR repeat</keyword>
<evidence type="ECO:0000256" key="3">
    <source>
        <dbReference type="ARBA" id="ARBA00039307"/>
    </source>
</evidence>
<dbReference type="PROSITE" id="PS50293">
    <property type="entry name" value="TPR_REGION"/>
    <property type="match status" value="1"/>
</dbReference>
<dbReference type="Pfam" id="PF12895">
    <property type="entry name" value="ANAPC3"/>
    <property type="match status" value="1"/>
</dbReference>
<dbReference type="SUPFAM" id="SSF48452">
    <property type="entry name" value="TPR-like"/>
    <property type="match status" value="2"/>
</dbReference>
<feature type="repeat" description="TPR" evidence="4">
    <location>
        <begin position="588"/>
        <end position="621"/>
    </location>
</feature>
<dbReference type="Pfam" id="PF13181">
    <property type="entry name" value="TPR_8"/>
    <property type="match status" value="2"/>
</dbReference>
<evidence type="ECO:0000256" key="1">
    <source>
        <dbReference type="ARBA" id="ARBA00022803"/>
    </source>
</evidence>